<name>A0A849SUC2_UNCEI</name>
<dbReference type="SUPFAM" id="SSF143414">
    <property type="entry name" value="CcmK-like"/>
    <property type="match status" value="2"/>
</dbReference>
<evidence type="ECO:0000259" key="4">
    <source>
        <dbReference type="PROSITE" id="PS51930"/>
    </source>
</evidence>
<proteinExistence type="inferred from homology"/>
<dbReference type="GO" id="GO:0031469">
    <property type="term" value="C:bacterial microcompartment"/>
    <property type="evidence" value="ECO:0007669"/>
    <property type="project" value="UniProtKB-SubCell"/>
</dbReference>
<evidence type="ECO:0000256" key="1">
    <source>
        <dbReference type="ARBA" id="ARBA00024322"/>
    </source>
</evidence>
<dbReference type="PANTHER" id="PTHR33941">
    <property type="entry name" value="PROPANEDIOL UTILIZATION PROTEIN PDUA"/>
    <property type="match status" value="1"/>
</dbReference>
<dbReference type="InterPro" id="IPR000249">
    <property type="entry name" value="BMC_dom"/>
</dbReference>
<evidence type="ECO:0000256" key="2">
    <source>
        <dbReference type="ARBA" id="ARBA00024446"/>
    </source>
</evidence>
<dbReference type="SMART" id="SM00877">
    <property type="entry name" value="BMC"/>
    <property type="match status" value="2"/>
</dbReference>
<evidence type="ECO:0000256" key="3">
    <source>
        <dbReference type="PROSITE-ProRule" id="PRU01278"/>
    </source>
</evidence>
<dbReference type="Pfam" id="PF00936">
    <property type="entry name" value="BMC"/>
    <property type="match status" value="2"/>
</dbReference>
<evidence type="ECO:0000313" key="6">
    <source>
        <dbReference type="Proteomes" id="UP000580839"/>
    </source>
</evidence>
<protein>
    <submittedName>
        <fullName evidence="5">BMC domain-containing protein</fullName>
    </submittedName>
</protein>
<feature type="domain" description="BMC" evidence="4">
    <location>
        <begin position="96"/>
        <end position="182"/>
    </location>
</feature>
<sequence>MNVSIAAIETSSIAQGAVVGDAMVKTAEVELIEARTLSPGKFWVLIGGGVAEVRAAHRRGLDAAAETRLDDLLIPQLHLDVMPALKGRVTGPDHDALGVIETLTAAATIVAADRASKTAGILLREIRLANGLGGKGFVTLSGDVASVQAAVEAGKSEAQRGGLLVRAVVIPRLHEQMKSRLWVR</sequence>
<dbReference type="InterPro" id="IPR044872">
    <property type="entry name" value="CcmK/CsoS1_BMC"/>
</dbReference>
<gene>
    <name evidence="5" type="ORF">HOP12_16460</name>
</gene>
<dbReference type="Proteomes" id="UP000580839">
    <property type="component" value="Unassembled WGS sequence"/>
</dbReference>
<keyword evidence="2" id="KW-1283">Bacterial microcompartment</keyword>
<comment type="similarity">
    <text evidence="3">Belongs to the bacterial microcompartments protein family.</text>
</comment>
<dbReference type="EMBL" id="JABFRW010000215">
    <property type="protein sequence ID" value="NOT35735.1"/>
    <property type="molecule type" value="Genomic_DNA"/>
</dbReference>
<dbReference type="InterPro" id="IPR050575">
    <property type="entry name" value="BMC_shell"/>
</dbReference>
<comment type="caution">
    <text evidence="5">The sequence shown here is derived from an EMBL/GenBank/DDBJ whole genome shotgun (WGS) entry which is preliminary data.</text>
</comment>
<evidence type="ECO:0000313" key="5">
    <source>
        <dbReference type="EMBL" id="NOT35735.1"/>
    </source>
</evidence>
<feature type="domain" description="BMC" evidence="4">
    <location>
        <begin position="4"/>
        <end position="86"/>
    </location>
</feature>
<dbReference type="PIRSF" id="PIRSF034834">
    <property type="entry name" value="PduT"/>
    <property type="match status" value="1"/>
</dbReference>
<dbReference type="InterPro" id="IPR011238">
    <property type="entry name" value="Micro_shell_prot_PduT"/>
</dbReference>
<organism evidence="5 6">
    <name type="scientific">Eiseniibacteriota bacterium</name>
    <dbReference type="NCBI Taxonomy" id="2212470"/>
    <lineage>
        <taxon>Bacteria</taxon>
        <taxon>Candidatus Eiseniibacteriota</taxon>
    </lineage>
</organism>
<accession>A0A849SUC2</accession>
<dbReference type="PROSITE" id="PS51930">
    <property type="entry name" value="BMC_2"/>
    <property type="match status" value="2"/>
</dbReference>
<dbReference type="InterPro" id="IPR037233">
    <property type="entry name" value="CcmK-like_sf"/>
</dbReference>
<dbReference type="PANTHER" id="PTHR33941:SF11">
    <property type="entry name" value="BACTERIAL MICROCOMPARTMENT SHELL PROTEIN PDUJ"/>
    <property type="match status" value="1"/>
</dbReference>
<dbReference type="Gene3D" id="3.30.70.1710">
    <property type="match status" value="2"/>
</dbReference>
<dbReference type="AlphaFoldDB" id="A0A849SUC2"/>
<reference evidence="5 6" key="1">
    <citation type="submission" date="2020-04" db="EMBL/GenBank/DDBJ databases">
        <title>Metagenomic profiling of ammonia- and methane-oxidizing microorganisms in a Dutch drinking water treatment plant.</title>
        <authorList>
            <person name="Poghosyan L."/>
            <person name="Leucker S."/>
        </authorList>
    </citation>
    <scope>NUCLEOTIDE SEQUENCE [LARGE SCALE GENOMIC DNA]</scope>
    <source>
        <strain evidence="5">S-RSF-IL-03</strain>
    </source>
</reference>
<comment type="subcellular location">
    <subcellularLocation>
        <location evidence="1">Bacterial microcompartment</location>
    </subcellularLocation>
</comment>
<dbReference type="CDD" id="cd07054">
    <property type="entry name" value="BMC_PduT_repeat2"/>
    <property type="match status" value="1"/>
</dbReference>